<feature type="non-terminal residue" evidence="1">
    <location>
        <position position="362"/>
    </location>
</feature>
<name>A0ACC1HAU7_9FUNG</name>
<evidence type="ECO:0000313" key="2">
    <source>
        <dbReference type="Proteomes" id="UP001145114"/>
    </source>
</evidence>
<proteinExistence type="predicted"/>
<protein>
    <submittedName>
        <fullName evidence="1">Uncharacterized protein</fullName>
    </submittedName>
</protein>
<sequence>LEDYASVGDQEAVNKLTQASEIYLHYRQHQQKQQDHPIGALIGLFSNESILHLVFWQPRTIDQEILEQLMEILNSITRRGPHPLQLPLDVAMQFVTSLWLNGLLIKQGGSGGSSSAGQLLGSVPLGTNLEQLEQTCRVVDTMTQMVLVYGKGRRAWQGDAMEARDAHGKLAPLLTRLCMDFVSGLGANGPQGALQALEQEPVVTTSYFRLLDQVLETSQELWGCLDPEVMQALCSMCALSPLLNDRFSLLAVIKCLTKLASMSSEHQQQQQQQETGGIGGVEAIRAAYKVMEVSLTEAVISGIGGAIPRSRLPQLAELFFAMVKHHMTSMTVLLRQLLLERTGYPSQNVSEANKREFIDTVL</sequence>
<dbReference type="Proteomes" id="UP001145114">
    <property type="component" value="Unassembled WGS sequence"/>
</dbReference>
<feature type="non-terminal residue" evidence="1">
    <location>
        <position position="1"/>
    </location>
</feature>
<reference evidence="1" key="1">
    <citation type="submission" date="2022-06" db="EMBL/GenBank/DDBJ databases">
        <title>Phylogenomic reconstructions and comparative analyses of Kickxellomycotina fungi.</title>
        <authorList>
            <person name="Reynolds N.K."/>
            <person name="Stajich J.E."/>
            <person name="Barry K."/>
            <person name="Grigoriev I.V."/>
            <person name="Crous P."/>
            <person name="Smith M.E."/>
        </authorList>
    </citation>
    <scope>NUCLEOTIDE SEQUENCE</scope>
    <source>
        <strain evidence="1">RSA 2271</strain>
    </source>
</reference>
<organism evidence="1 2">
    <name type="scientific">Spiromyces aspiralis</name>
    <dbReference type="NCBI Taxonomy" id="68401"/>
    <lineage>
        <taxon>Eukaryota</taxon>
        <taxon>Fungi</taxon>
        <taxon>Fungi incertae sedis</taxon>
        <taxon>Zoopagomycota</taxon>
        <taxon>Kickxellomycotina</taxon>
        <taxon>Kickxellomycetes</taxon>
        <taxon>Kickxellales</taxon>
        <taxon>Kickxellaceae</taxon>
        <taxon>Spiromyces</taxon>
    </lineage>
</organism>
<dbReference type="EMBL" id="JAMZIH010007874">
    <property type="protein sequence ID" value="KAJ1672766.1"/>
    <property type="molecule type" value="Genomic_DNA"/>
</dbReference>
<comment type="caution">
    <text evidence="1">The sequence shown here is derived from an EMBL/GenBank/DDBJ whole genome shotgun (WGS) entry which is preliminary data.</text>
</comment>
<evidence type="ECO:0000313" key="1">
    <source>
        <dbReference type="EMBL" id="KAJ1672766.1"/>
    </source>
</evidence>
<keyword evidence="2" id="KW-1185">Reference proteome</keyword>
<accession>A0ACC1HAU7</accession>
<gene>
    <name evidence="1" type="ORF">EV182_006547</name>
</gene>